<keyword evidence="12" id="KW-0328">Glycosyltransferase</keyword>
<comment type="function">
    <text evidence="9">Catalyzes the first step in the biosynthesis of NAD from nicotinic acid, the ATP-dependent synthesis of beta-nicotinate D-ribonucleotide from nicotinate and 5-phospho-D-ribose 1-phosphate.</text>
</comment>
<dbReference type="InterPro" id="IPR013785">
    <property type="entry name" value="Aldolase_TIM"/>
</dbReference>
<comment type="pathway">
    <text evidence="1 9">Cofactor biosynthesis; NAD(+) biosynthesis; nicotinate D-ribonucleotide from nicotinate: step 1/1.</text>
</comment>
<dbReference type="Pfam" id="PF17767">
    <property type="entry name" value="NAPRTase_N"/>
    <property type="match status" value="1"/>
</dbReference>
<keyword evidence="7 9" id="KW-0808">Transferase</keyword>
<evidence type="ECO:0000256" key="9">
    <source>
        <dbReference type="RuleBase" id="RU365100"/>
    </source>
</evidence>
<evidence type="ECO:0000259" key="10">
    <source>
        <dbReference type="Pfam" id="PF17767"/>
    </source>
</evidence>
<dbReference type="UniPathway" id="UPA00253">
    <property type="reaction ID" value="UER00457"/>
</dbReference>
<comment type="catalytic activity">
    <reaction evidence="8 9">
        <text>5-phospho-alpha-D-ribose 1-diphosphate + nicotinate + ATP + H2O = nicotinate beta-D-ribonucleotide + ADP + phosphate + diphosphate</text>
        <dbReference type="Rhea" id="RHEA:36163"/>
        <dbReference type="ChEBI" id="CHEBI:15377"/>
        <dbReference type="ChEBI" id="CHEBI:30616"/>
        <dbReference type="ChEBI" id="CHEBI:32544"/>
        <dbReference type="ChEBI" id="CHEBI:33019"/>
        <dbReference type="ChEBI" id="CHEBI:43474"/>
        <dbReference type="ChEBI" id="CHEBI:57502"/>
        <dbReference type="ChEBI" id="CHEBI:58017"/>
        <dbReference type="ChEBI" id="CHEBI:456216"/>
        <dbReference type="EC" id="6.3.4.21"/>
    </reaction>
</comment>
<evidence type="ECO:0000259" key="11">
    <source>
        <dbReference type="Pfam" id="PF17956"/>
    </source>
</evidence>
<protein>
    <recommendedName>
        <fullName evidence="3 9">Nicotinate phosphoribosyltransferase</fullName>
        <ecNumber evidence="3 9">6.3.4.21</ecNumber>
    </recommendedName>
</protein>
<dbReference type="Pfam" id="PF17956">
    <property type="entry name" value="NAPRTase_C"/>
    <property type="match status" value="1"/>
</dbReference>
<evidence type="ECO:0000256" key="4">
    <source>
        <dbReference type="ARBA" id="ARBA00022553"/>
    </source>
</evidence>
<keyword evidence="6 9" id="KW-0662">Pyridine nucleotide biosynthesis</keyword>
<dbReference type="AlphaFoldDB" id="A0A1M7M110"/>
<dbReference type="SUPFAM" id="SSF51690">
    <property type="entry name" value="Nicotinate/Quinolinate PRTase C-terminal domain-like"/>
    <property type="match status" value="1"/>
</dbReference>
<evidence type="ECO:0000256" key="5">
    <source>
        <dbReference type="ARBA" id="ARBA00022598"/>
    </source>
</evidence>
<dbReference type="GO" id="GO:0047280">
    <property type="term" value="F:nicotinamide phosphoribosyltransferase activity"/>
    <property type="evidence" value="ECO:0007669"/>
    <property type="project" value="UniProtKB-ARBA"/>
</dbReference>
<dbReference type="Gene3D" id="3.20.20.70">
    <property type="entry name" value="Aldolase class I"/>
    <property type="match status" value="1"/>
</dbReference>
<evidence type="ECO:0000256" key="6">
    <source>
        <dbReference type="ARBA" id="ARBA00022642"/>
    </source>
</evidence>
<comment type="similarity">
    <text evidence="2 9">Belongs to the NAPRTase family.</text>
</comment>
<evidence type="ECO:0000256" key="8">
    <source>
        <dbReference type="ARBA" id="ARBA00048668"/>
    </source>
</evidence>
<dbReference type="RefSeq" id="WP_079735280.1">
    <property type="nucleotide sequence ID" value="NZ_LT670848.1"/>
</dbReference>
<dbReference type="GO" id="GO:0004516">
    <property type="term" value="F:nicotinate phosphoribosyltransferase activity"/>
    <property type="evidence" value="ECO:0007669"/>
    <property type="project" value="UniProtKB-UniRule"/>
</dbReference>
<dbReference type="InterPro" id="IPR036068">
    <property type="entry name" value="Nicotinate_pribotase-like_C"/>
</dbReference>
<evidence type="ECO:0000256" key="2">
    <source>
        <dbReference type="ARBA" id="ARBA00010897"/>
    </source>
</evidence>
<evidence type="ECO:0000313" key="12">
    <source>
        <dbReference type="EMBL" id="SHM84207.1"/>
    </source>
</evidence>
<dbReference type="InterPro" id="IPR007229">
    <property type="entry name" value="Nic_PRibTrfase-Fam"/>
</dbReference>
<keyword evidence="4" id="KW-0597">Phosphoprotein</keyword>
<proteinExistence type="inferred from homology"/>
<feature type="domain" description="Nicotinate phosphoribosyltransferase C-terminal" evidence="11">
    <location>
        <begin position="352"/>
        <end position="455"/>
    </location>
</feature>
<feature type="domain" description="Nicotinate phosphoribosyltransferase N-terminal" evidence="10">
    <location>
        <begin position="9"/>
        <end position="130"/>
    </location>
</feature>
<evidence type="ECO:0000256" key="7">
    <source>
        <dbReference type="ARBA" id="ARBA00022679"/>
    </source>
</evidence>
<dbReference type="PANTHER" id="PTHR11098:SF1">
    <property type="entry name" value="NICOTINATE PHOSPHORIBOSYLTRANSFERASE"/>
    <property type="match status" value="1"/>
</dbReference>
<dbReference type="STRING" id="143223.SAMN05878281_2216"/>
<dbReference type="GO" id="GO:0005829">
    <property type="term" value="C:cytosol"/>
    <property type="evidence" value="ECO:0007669"/>
    <property type="project" value="TreeGrafter"/>
</dbReference>
<dbReference type="SUPFAM" id="SSF54675">
    <property type="entry name" value="Nicotinate/Quinolinate PRTase N-terminal domain-like"/>
    <property type="match status" value="1"/>
</dbReference>
<gene>
    <name evidence="12" type="ORF">SAMN05878281_2216</name>
</gene>
<dbReference type="InterPro" id="IPR041619">
    <property type="entry name" value="NAPRTase_C"/>
</dbReference>
<dbReference type="Proteomes" id="UP000190235">
    <property type="component" value="Chromosome I"/>
</dbReference>
<dbReference type="InterPro" id="IPR040727">
    <property type="entry name" value="NAPRTase_N"/>
</dbReference>
<name>A0A1M7M110_9FLAO</name>
<dbReference type="EMBL" id="LT670848">
    <property type="protein sequence ID" value="SHM84207.1"/>
    <property type="molecule type" value="Genomic_DNA"/>
</dbReference>
<comment type="PTM">
    <text evidence="9">Transiently phosphorylated on a His residue during the reaction cycle. Phosphorylation strongly increases the affinity for substrates and increases the rate of nicotinate D-ribonucleotide production. Dephosphorylation regenerates the low-affinity form of the enzyme, leading to product release.</text>
</comment>
<reference evidence="13" key="1">
    <citation type="submission" date="2016-11" db="EMBL/GenBank/DDBJ databases">
        <authorList>
            <person name="Varghese N."/>
            <person name="Submissions S."/>
        </authorList>
    </citation>
    <scope>NUCLEOTIDE SEQUENCE [LARGE SCALE GENOMIC DNA]</scope>
    <source>
        <strain evidence="13">ACAM 48</strain>
    </source>
</reference>
<dbReference type="InterPro" id="IPR006405">
    <property type="entry name" value="Nic_PRibTrfase_pncB"/>
</dbReference>
<dbReference type="GO" id="GO:0034355">
    <property type="term" value="P:NAD+ biosynthetic process via the salvage pathway"/>
    <property type="evidence" value="ECO:0007669"/>
    <property type="project" value="TreeGrafter"/>
</dbReference>
<dbReference type="Gene3D" id="3.20.140.10">
    <property type="entry name" value="nicotinate phosphoribosyltransferase"/>
    <property type="match status" value="1"/>
</dbReference>
<dbReference type="FunFam" id="3.20.20.70:FF:000076">
    <property type="entry name" value="Nicotinate phosphoribosyltransferase"/>
    <property type="match status" value="1"/>
</dbReference>
<keyword evidence="13" id="KW-1185">Reference proteome</keyword>
<organism evidence="12 13">
    <name type="scientific">Salegentibacter salegens</name>
    <dbReference type="NCBI Taxonomy" id="143223"/>
    <lineage>
        <taxon>Bacteria</taxon>
        <taxon>Pseudomonadati</taxon>
        <taxon>Bacteroidota</taxon>
        <taxon>Flavobacteriia</taxon>
        <taxon>Flavobacteriales</taxon>
        <taxon>Flavobacteriaceae</taxon>
        <taxon>Salegentibacter</taxon>
    </lineage>
</organism>
<evidence type="ECO:0000256" key="1">
    <source>
        <dbReference type="ARBA" id="ARBA00004952"/>
    </source>
</evidence>
<evidence type="ECO:0000313" key="13">
    <source>
        <dbReference type="Proteomes" id="UP000190235"/>
    </source>
</evidence>
<dbReference type="OrthoDB" id="9770610at2"/>
<evidence type="ECO:0000256" key="3">
    <source>
        <dbReference type="ARBA" id="ARBA00013236"/>
    </source>
</evidence>
<sequence>MLDFSATYTDQYQLAMSQVYFKKGQKGHTAIFDYYFRKLPYNGGYAIFAGLQDLLKIIENLRFNDKDLEYLKKQDFDDDFLEYLKEFKFRGNIYSVQEGDVVFPTRPILHVEANIIEAQIIETILLNLLNFQTLIATKASRIKLVSGERTLLDFGLRRAQGPGGYYATRAAIIGGFNGTSNVIAGRDFNIPVSGTMAHSFIQSYDDEITAFRDFAEGRPKDCVLLVDTYDTLKSGVPNAIKVAKEMEERGQKLMAIRLDSGDLAYLSKQSRKMLDAAGLDYVKIAASNQLEENVIKSLLEQGARIDVFGVGTNLVIGSPDAALDGVYKLAYSNGKPRIKISESIVKVTLPHKKQVYRLRDTEGNCVGGDLVTLFEEENVENMIHPFEPYKQMKVDGVEKEPLLQPVMKNGQDLLKHKSLQEIAEYSKNRLAELSIEYKRFNNPHIYKVGISEALKAERDKLIASFKN</sequence>
<keyword evidence="5 9" id="KW-0436">Ligase</keyword>
<dbReference type="NCBIfam" id="TIGR01513">
    <property type="entry name" value="NAPRTase_put"/>
    <property type="match status" value="1"/>
</dbReference>
<dbReference type="PANTHER" id="PTHR11098">
    <property type="entry name" value="NICOTINATE PHOSPHORIBOSYLTRANSFERASE"/>
    <property type="match status" value="1"/>
</dbReference>
<dbReference type="PIRSF" id="PIRSF000484">
    <property type="entry name" value="NAPRT"/>
    <property type="match status" value="1"/>
</dbReference>
<dbReference type="NCBIfam" id="NF006695">
    <property type="entry name" value="PRK09243.1-2"/>
    <property type="match status" value="1"/>
</dbReference>
<dbReference type="CDD" id="cd01570">
    <property type="entry name" value="NAPRTase_A"/>
    <property type="match status" value="1"/>
</dbReference>
<accession>A0A1M7M110</accession>
<dbReference type="EC" id="6.3.4.21" evidence="3 9"/>
<dbReference type="NCBIfam" id="NF009131">
    <property type="entry name" value="PRK12484.1"/>
    <property type="match status" value="1"/>
</dbReference>